<dbReference type="EMBL" id="CP045810">
    <property type="protein sequence ID" value="QHN38536.1"/>
    <property type="molecule type" value="Genomic_DNA"/>
</dbReference>
<dbReference type="Pfam" id="PF02470">
    <property type="entry name" value="MlaD"/>
    <property type="match status" value="1"/>
</dbReference>
<feature type="compositionally biased region" description="Polar residues" evidence="1">
    <location>
        <begin position="340"/>
        <end position="362"/>
    </location>
</feature>
<dbReference type="PANTHER" id="PTHR33371:SF18">
    <property type="entry name" value="MCE-FAMILY PROTEIN MCE3C"/>
    <property type="match status" value="1"/>
</dbReference>
<evidence type="ECO:0000313" key="5">
    <source>
        <dbReference type="EMBL" id="QHN38536.1"/>
    </source>
</evidence>
<feature type="region of interest" description="Disordered" evidence="1">
    <location>
        <begin position="338"/>
        <end position="362"/>
    </location>
</feature>
<dbReference type="InterPro" id="IPR024516">
    <property type="entry name" value="Mce_C"/>
</dbReference>
<dbReference type="GO" id="GO:0005576">
    <property type="term" value="C:extracellular region"/>
    <property type="evidence" value="ECO:0007669"/>
    <property type="project" value="TreeGrafter"/>
</dbReference>
<dbReference type="InterPro" id="IPR005693">
    <property type="entry name" value="Mce"/>
</dbReference>
<reference evidence="5" key="1">
    <citation type="journal article" date="2021" name="Nat. Microbiol.">
        <title>Cocultivation of an ultrasmall environmental parasitic bacterium with lytic ability against bacteria associated with wastewater foams.</title>
        <authorList>
            <person name="Batinovic S."/>
            <person name="Rose J.J.A."/>
            <person name="Ratcliffe J."/>
            <person name="Seviour R.J."/>
            <person name="Petrovski S."/>
        </authorList>
    </citation>
    <scope>NUCLEOTIDE SEQUENCE</scope>
    <source>
        <strain evidence="5">CON44</strain>
    </source>
</reference>
<evidence type="ECO:0000259" key="3">
    <source>
        <dbReference type="Pfam" id="PF02470"/>
    </source>
</evidence>
<sequence>MTDQTTPAPDKPKSRRFAGRRSPVSIGGIGILVVLMVAVSAFFLNELPLVGAGARYSAEFSEAAGLKKGNEVRVAGIKVGEVDNVELDGDRVKVTFRANNTWIGDRTEASIQIKTVLGQKYLALTPLGDKLADPDKPIPLDRTVSPYDVIEAFSDASTQLTDDPNTGEAGIDSQQLAQAFDALSNSLSGTAGNFAPTLDGLSRLSETIASRDSEVKRLLKATKSTTGILANRNEEFTRLIAGAGELLQELNNRQKSISKLLSTTTTLSTSLTGLVRDNEKQIGPALDALADVNKLLQKQNQNIRDTIKYMAPFYRLYTNVLGNGRWLESVVTNILPPALPQQNTTRPPNKTANQNNGGTEAG</sequence>
<feature type="domain" description="Mce/MlaD" evidence="3">
    <location>
        <begin position="53"/>
        <end position="126"/>
    </location>
</feature>
<dbReference type="InterPro" id="IPR003399">
    <property type="entry name" value="Mce/MlaD"/>
</dbReference>
<organism evidence="5">
    <name type="scientific">Gordonia amarae</name>
    <dbReference type="NCBI Taxonomy" id="36821"/>
    <lineage>
        <taxon>Bacteria</taxon>
        <taxon>Bacillati</taxon>
        <taxon>Actinomycetota</taxon>
        <taxon>Actinomycetes</taxon>
        <taxon>Mycobacteriales</taxon>
        <taxon>Gordoniaceae</taxon>
        <taxon>Gordonia</taxon>
    </lineage>
</organism>
<keyword evidence="2" id="KW-0812">Transmembrane</keyword>
<keyword evidence="2" id="KW-0472">Membrane</keyword>
<dbReference type="NCBIfam" id="TIGR00996">
    <property type="entry name" value="Mtu_fam_mce"/>
    <property type="match status" value="1"/>
</dbReference>
<dbReference type="PANTHER" id="PTHR33371">
    <property type="entry name" value="INTERMEMBRANE PHOSPHOLIPID TRANSPORT SYSTEM BINDING PROTEIN MLAD-RELATED"/>
    <property type="match status" value="1"/>
</dbReference>
<gene>
    <name evidence="5" type="ORF">GII30_04515</name>
</gene>
<protein>
    <submittedName>
        <fullName evidence="5">MCE family protein</fullName>
    </submittedName>
</protein>
<keyword evidence="2" id="KW-1133">Transmembrane helix</keyword>
<evidence type="ECO:0000259" key="4">
    <source>
        <dbReference type="Pfam" id="PF11887"/>
    </source>
</evidence>
<dbReference type="PRINTS" id="PR01782">
    <property type="entry name" value="MCEVIRFACTOR"/>
</dbReference>
<proteinExistence type="predicted"/>
<dbReference type="RefSeq" id="WP_040515149.1">
    <property type="nucleotide sequence ID" value="NZ_CP045804.1"/>
</dbReference>
<feature type="transmembrane region" description="Helical" evidence="2">
    <location>
        <begin position="24"/>
        <end position="44"/>
    </location>
</feature>
<evidence type="ECO:0000256" key="1">
    <source>
        <dbReference type="SAM" id="MobiDB-lite"/>
    </source>
</evidence>
<evidence type="ECO:0000256" key="2">
    <source>
        <dbReference type="SAM" id="Phobius"/>
    </source>
</evidence>
<name>A0A857LK53_9ACTN</name>
<accession>A0A857LK53</accession>
<dbReference type="AlphaFoldDB" id="A0A857LK53"/>
<dbReference type="InterPro" id="IPR052336">
    <property type="entry name" value="MlaD_Phospholipid_Transporter"/>
</dbReference>
<feature type="domain" description="Mammalian cell entry C-terminal" evidence="4">
    <location>
        <begin position="170"/>
        <end position="325"/>
    </location>
</feature>
<dbReference type="Pfam" id="PF11887">
    <property type="entry name" value="Mce4_CUP1"/>
    <property type="match status" value="1"/>
</dbReference>